<feature type="domain" description="O-antigen ligase-related" evidence="6">
    <location>
        <begin position="196"/>
        <end position="332"/>
    </location>
</feature>
<proteinExistence type="predicted"/>
<feature type="transmembrane region" description="Helical" evidence="5">
    <location>
        <begin position="121"/>
        <end position="142"/>
    </location>
</feature>
<organism evidence="7 8">
    <name type="scientific">Marinobacter antarcticus</name>
    <dbReference type="NCBI Taxonomy" id="564117"/>
    <lineage>
        <taxon>Bacteria</taxon>
        <taxon>Pseudomonadati</taxon>
        <taxon>Pseudomonadota</taxon>
        <taxon>Gammaproteobacteria</taxon>
        <taxon>Pseudomonadales</taxon>
        <taxon>Marinobacteraceae</taxon>
        <taxon>Marinobacter</taxon>
    </lineage>
</organism>
<feature type="transmembrane region" description="Helical" evidence="5">
    <location>
        <begin position="417"/>
        <end position="433"/>
    </location>
</feature>
<gene>
    <name evidence="7" type="ORF">SAMN05216369_1695</name>
</gene>
<dbReference type="STRING" id="564117.SAMN05216369_1695"/>
<evidence type="ECO:0000256" key="5">
    <source>
        <dbReference type="SAM" id="Phobius"/>
    </source>
</evidence>
<dbReference type="PANTHER" id="PTHR37422:SF13">
    <property type="entry name" value="LIPOPOLYSACCHARIDE BIOSYNTHESIS PROTEIN PA4999-RELATED"/>
    <property type="match status" value="1"/>
</dbReference>
<keyword evidence="7" id="KW-0436">Ligase</keyword>
<dbReference type="EMBL" id="FRAQ01000001">
    <property type="protein sequence ID" value="SHK36400.1"/>
    <property type="molecule type" value="Genomic_DNA"/>
</dbReference>
<keyword evidence="8" id="KW-1185">Reference proteome</keyword>
<feature type="transmembrane region" description="Helical" evidence="5">
    <location>
        <begin position="39"/>
        <end position="57"/>
    </location>
</feature>
<sequence>MLKLRFSQFLLPFLLCVWVASYLGYVGWKPGFAYNAQRYFEILLLGSLLCAGVMLPVRFRLSRFWAVSCFVLLLVMALVIWQADNHWLAIREGMQYLALFTAMLVVAKARQHAGAASFDRAAYIGLVLFCFGCSLIVLEGLLLSLSIHMVDHRVVFGAFVNVRIFAELQFLTLFVLPAAWLQMNSAGWRRFIGLTAMLWWGLLLFTGTRSALVALPFALLVLGLAAGRNTLGWLKVLAIQFAGGVLMFLFLRGGVAWYLNTSLWGEGSMSFARGSSSGRLDIWAEAWGHFLQYPWLGNGPGGFACFTSELVAAPHNLFFQLLSEWGIFMTLLCLVLALLMFVALVRHLRSERHINPLEFSLFATLVATVAASMVEGMITGPLQQMLLVLVLGWALHVFTQGKFALLAGKALCRYQGAYVIVLAAFLAITIWGVKADLILQQKLLVSPDGVVNLSYGPRFWADGHDHCPDWHERYQNQ</sequence>
<evidence type="ECO:0000256" key="4">
    <source>
        <dbReference type="ARBA" id="ARBA00023136"/>
    </source>
</evidence>
<evidence type="ECO:0000259" key="6">
    <source>
        <dbReference type="Pfam" id="PF04932"/>
    </source>
</evidence>
<keyword evidence="4 5" id="KW-0472">Membrane</keyword>
<dbReference type="PANTHER" id="PTHR37422">
    <property type="entry name" value="TEICHURONIC ACID BIOSYNTHESIS PROTEIN TUAE"/>
    <property type="match status" value="1"/>
</dbReference>
<dbReference type="Pfam" id="PF04932">
    <property type="entry name" value="Wzy_C"/>
    <property type="match status" value="1"/>
</dbReference>
<dbReference type="AlphaFoldDB" id="A0A1M6RVE3"/>
<feature type="transmembrane region" description="Helical" evidence="5">
    <location>
        <begin position="384"/>
        <end position="405"/>
    </location>
</feature>
<comment type="subcellular location">
    <subcellularLocation>
        <location evidence="1">Membrane</location>
        <topology evidence="1">Multi-pass membrane protein</topology>
    </subcellularLocation>
</comment>
<feature type="transmembrane region" description="Helical" evidence="5">
    <location>
        <begin position="357"/>
        <end position="378"/>
    </location>
</feature>
<evidence type="ECO:0000313" key="7">
    <source>
        <dbReference type="EMBL" id="SHK36400.1"/>
    </source>
</evidence>
<dbReference type="InterPro" id="IPR051533">
    <property type="entry name" value="WaaL-like"/>
</dbReference>
<accession>A0A1M6RVE3</accession>
<evidence type="ECO:0000256" key="3">
    <source>
        <dbReference type="ARBA" id="ARBA00022989"/>
    </source>
</evidence>
<reference evidence="8" key="1">
    <citation type="submission" date="2016-11" db="EMBL/GenBank/DDBJ databases">
        <authorList>
            <person name="Varghese N."/>
            <person name="Submissions S."/>
        </authorList>
    </citation>
    <scope>NUCLEOTIDE SEQUENCE [LARGE SCALE GENOMIC DNA]</scope>
    <source>
        <strain evidence="8">CGMCC 1.10835</strain>
    </source>
</reference>
<dbReference type="GO" id="GO:0016020">
    <property type="term" value="C:membrane"/>
    <property type="evidence" value="ECO:0007669"/>
    <property type="project" value="UniProtKB-SubCell"/>
</dbReference>
<feature type="transmembrane region" description="Helical" evidence="5">
    <location>
        <begin position="211"/>
        <end position="227"/>
    </location>
</feature>
<feature type="transmembrane region" description="Helical" evidence="5">
    <location>
        <begin position="325"/>
        <end position="345"/>
    </location>
</feature>
<feature type="transmembrane region" description="Helical" evidence="5">
    <location>
        <begin position="154"/>
        <end position="176"/>
    </location>
</feature>
<feature type="transmembrane region" description="Helical" evidence="5">
    <location>
        <begin position="64"/>
        <end position="81"/>
    </location>
</feature>
<keyword evidence="3 5" id="KW-1133">Transmembrane helix</keyword>
<keyword evidence="2 5" id="KW-0812">Transmembrane</keyword>
<name>A0A1M6RVE3_9GAMM</name>
<protein>
    <submittedName>
        <fullName evidence="7">O-antigen ligase</fullName>
    </submittedName>
</protein>
<evidence type="ECO:0000256" key="1">
    <source>
        <dbReference type="ARBA" id="ARBA00004141"/>
    </source>
</evidence>
<feature type="transmembrane region" description="Helical" evidence="5">
    <location>
        <begin position="239"/>
        <end position="259"/>
    </location>
</feature>
<evidence type="ECO:0000313" key="8">
    <source>
        <dbReference type="Proteomes" id="UP000184497"/>
    </source>
</evidence>
<evidence type="ECO:0000256" key="2">
    <source>
        <dbReference type="ARBA" id="ARBA00022692"/>
    </source>
</evidence>
<feature type="transmembrane region" description="Helical" evidence="5">
    <location>
        <begin position="9"/>
        <end position="27"/>
    </location>
</feature>
<dbReference type="InterPro" id="IPR007016">
    <property type="entry name" value="O-antigen_ligase-rel_domated"/>
</dbReference>
<dbReference type="Proteomes" id="UP000184497">
    <property type="component" value="Unassembled WGS sequence"/>
</dbReference>
<dbReference type="GO" id="GO:0016874">
    <property type="term" value="F:ligase activity"/>
    <property type="evidence" value="ECO:0007669"/>
    <property type="project" value="UniProtKB-KW"/>
</dbReference>